<dbReference type="AlphaFoldDB" id="A0A3M7SLB4"/>
<sequence length="170" mass="19912">KRKAIVDQTSSNKRARRDVPIDDQIESTNCDSTTTCKKCTTGVTNDFLSVPNYQYQNNTNGQQNNNKARKSYWKSYCNAISIVINIVFVVLIVGYFLGIHFYLTPLEKELNNQKFEKNEFQREIENQNFKTQLTVCNDKNEFQKEIENQNFKTQLTVCNDKIEFQKEGKR</sequence>
<accession>A0A3M7SLB4</accession>
<proteinExistence type="predicted"/>
<evidence type="ECO:0000256" key="2">
    <source>
        <dbReference type="SAM" id="Phobius"/>
    </source>
</evidence>
<gene>
    <name evidence="3" type="ORF">BpHYR1_012216</name>
</gene>
<keyword evidence="4" id="KW-1185">Reference proteome</keyword>
<name>A0A3M7SLB4_BRAPC</name>
<evidence type="ECO:0000313" key="3">
    <source>
        <dbReference type="EMBL" id="RNA36591.1"/>
    </source>
</evidence>
<comment type="caution">
    <text evidence="3">The sequence shown here is derived from an EMBL/GenBank/DDBJ whole genome shotgun (WGS) entry which is preliminary data.</text>
</comment>
<keyword evidence="2" id="KW-0472">Membrane</keyword>
<reference evidence="3 4" key="1">
    <citation type="journal article" date="2018" name="Sci. Rep.">
        <title>Genomic signatures of local adaptation to the degree of environmental predictability in rotifers.</title>
        <authorList>
            <person name="Franch-Gras L."/>
            <person name="Hahn C."/>
            <person name="Garcia-Roger E.M."/>
            <person name="Carmona M.J."/>
            <person name="Serra M."/>
            <person name="Gomez A."/>
        </authorList>
    </citation>
    <scope>NUCLEOTIDE SEQUENCE [LARGE SCALE GENOMIC DNA]</scope>
    <source>
        <strain evidence="3">HYR1</strain>
    </source>
</reference>
<evidence type="ECO:0000256" key="1">
    <source>
        <dbReference type="SAM" id="MobiDB-lite"/>
    </source>
</evidence>
<dbReference type="Proteomes" id="UP000276133">
    <property type="component" value="Unassembled WGS sequence"/>
</dbReference>
<feature type="non-terminal residue" evidence="3">
    <location>
        <position position="1"/>
    </location>
</feature>
<evidence type="ECO:0000313" key="4">
    <source>
        <dbReference type="Proteomes" id="UP000276133"/>
    </source>
</evidence>
<organism evidence="3 4">
    <name type="scientific">Brachionus plicatilis</name>
    <name type="common">Marine rotifer</name>
    <name type="synonym">Brachionus muelleri</name>
    <dbReference type="NCBI Taxonomy" id="10195"/>
    <lineage>
        <taxon>Eukaryota</taxon>
        <taxon>Metazoa</taxon>
        <taxon>Spiralia</taxon>
        <taxon>Gnathifera</taxon>
        <taxon>Rotifera</taxon>
        <taxon>Eurotatoria</taxon>
        <taxon>Monogononta</taxon>
        <taxon>Pseudotrocha</taxon>
        <taxon>Ploima</taxon>
        <taxon>Brachionidae</taxon>
        <taxon>Brachionus</taxon>
    </lineage>
</organism>
<keyword evidence="2" id="KW-1133">Transmembrane helix</keyword>
<dbReference type="EMBL" id="REGN01001160">
    <property type="protein sequence ID" value="RNA36591.1"/>
    <property type="molecule type" value="Genomic_DNA"/>
</dbReference>
<keyword evidence="2" id="KW-0812">Transmembrane</keyword>
<feature type="region of interest" description="Disordered" evidence="1">
    <location>
        <begin position="1"/>
        <end position="20"/>
    </location>
</feature>
<feature type="transmembrane region" description="Helical" evidence="2">
    <location>
        <begin position="76"/>
        <end position="103"/>
    </location>
</feature>
<protein>
    <submittedName>
        <fullName evidence="3">Uncharacterized protein</fullName>
    </submittedName>
</protein>